<reference evidence="2" key="1">
    <citation type="submission" date="2016-04" db="EMBL/GenBank/DDBJ databases">
        <authorList>
            <person name="Evans L.H."/>
            <person name="Alamgir A."/>
            <person name="Owens N."/>
            <person name="Weber N.D."/>
            <person name="Virtaneva K."/>
            <person name="Barbian K."/>
            <person name="Babar A."/>
            <person name="Rosenke K."/>
        </authorList>
    </citation>
    <scope>NUCLEOTIDE SEQUENCE [LARGE SCALE GENOMIC DNA]</scope>
    <source>
        <strain evidence="2">CBS 101.48</strain>
    </source>
</reference>
<dbReference type="EMBL" id="LT550653">
    <property type="protein sequence ID" value="SAL96081.1"/>
    <property type="molecule type" value="Genomic_DNA"/>
</dbReference>
<dbReference type="Proteomes" id="UP000078561">
    <property type="component" value="Unassembled WGS sequence"/>
</dbReference>
<proteinExistence type="predicted"/>
<protein>
    <submittedName>
        <fullName evidence="2">Uncharacterized protein</fullName>
    </submittedName>
</protein>
<organism evidence="2">
    <name type="scientific">Absidia glauca</name>
    <name type="common">Pin mould</name>
    <dbReference type="NCBI Taxonomy" id="4829"/>
    <lineage>
        <taxon>Eukaryota</taxon>
        <taxon>Fungi</taxon>
        <taxon>Fungi incertae sedis</taxon>
        <taxon>Mucoromycota</taxon>
        <taxon>Mucoromycotina</taxon>
        <taxon>Mucoromycetes</taxon>
        <taxon>Mucorales</taxon>
        <taxon>Cunninghamellaceae</taxon>
        <taxon>Absidia</taxon>
    </lineage>
</organism>
<gene>
    <name evidence="2" type="primary">ABSGL_01449.1 scaffold 1580</name>
</gene>
<keyword evidence="3" id="KW-1185">Reference proteome</keyword>
<feature type="chain" id="PRO_5007898656" evidence="1">
    <location>
        <begin position="24"/>
        <end position="141"/>
    </location>
</feature>
<sequence>MRPLFATTAIVLTLLPWLAGTDAFCIYNDFSEDITLSVIQYDNYGGNFWQKFQADIGPGGMSCCNYKNVHCNKGETPDTITTFVIFANPDERKNAGFQDLHVPSGGSARIGGNIHLPDVKVYDADDNPFFYDGPLVGSLNY</sequence>
<name>A0A168L534_ABSGL</name>
<evidence type="ECO:0000313" key="3">
    <source>
        <dbReference type="Proteomes" id="UP000078561"/>
    </source>
</evidence>
<accession>A0A168L534</accession>
<evidence type="ECO:0000256" key="1">
    <source>
        <dbReference type="SAM" id="SignalP"/>
    </source>
</evidence>
<dbReference type="InParanoid" id="A0A168L534"/>
<dbReference type="AlphaFoldDB" id="A0A168L534"/>
<keyword evidence="1" id="KW-0732">Signal</keyword>
<evidence type="ECO:0000313" key="2">
    <source>
        <dbReference type="EMBL" id="SAL96081.1"/>
    </source>
</evidence>
<feature type="signal peptide" evidence="1">
    <location>
        <begin position="1"/>
        <end position="23"/>
    </location>
</feature>